<dbReference type="AlphaFoldDB" id="A0A397VUR7"/>
<name>A0A397VUR7_9GLOM</name>
<protein>
    <submittedName>
        <fullName evidence="1">Uncharacterized protein</fullName>
    </submittedName>
</protein>
<reference evidence="1 2" key="1">
    <citation type="submission" date="2018-06" db="EMBL/GenBank/DDBJ databases">
        <title>Comparative genomics reveals the genomic features of Rhizophagus irregularis, R. cerebriforme, R. diaphanum and Gigaspora rosea, and their symbiotic lifestyle signature.</title>
        <authorList>
            <person name="Morin E."/>
            <person name="San Clemente H."/>
            <person name="Chen E.C.H."/>
            <person name="De La Providencia I."/>
            <person name="Hainaut M."/>
            <person name="Kuo A."/>
            <person name="Kohler A."/>
            <person name="Murat C."/>
            <person name="Tang N."/>
            <person name="Roy S."/>
            <person name="Loubradou J."/>
            <person name="Henrissat B."/>
            <person name="Grigoriev I.V."/>
            <person name="Corradi N."/>
            <person name="Roux C."/>
            <person name="Martin F.M."/>
        </authorList>
    </citation>
    <scope>NUCLEOTIDE SEQUENCE [LARGE SCALE GENOMIC DNA]</scope>
    <source>
        <strain evidence="1 2">DAOM 194757</strain>
    </source>
</reference>
<dbReference type="STRING" id="44941.A0A397VUR7"/>
<gene>
    <name evidence="1" type="ORF">C2G38_2173079</name>
</gene>
<organism evidence="1 2">
    <name type="scientific">Gigaspora rosea</name>
    <dbReference type="NCBI Taxonomy" id="44941"/>
    <lineage>
        <taxon>Eukaryota</taxon>
        <taxon>Fungi</taxon>
        <taxon>Fungi incertae sedis</taxon>
        <taxon>Mucoromycota</taxon>
        <taxon>Glomeromycotina</taxon>
        <taxon>Glomeromycetes</taxon>
        <taxon>Diversisporales</taxon>
        <taxon>Gigasporaceae</taxon>
        <taxon>Gigaspora</taxon>
    </lineage>
</organism>
<proteinExistence type="predicted"/>
<keyword evidence="2" id="KW-1185">Reference proteome</keyword>
<comment type="caution">
    <text evidence="1">The sequence shown here is derived from an EMBL/GenBank/DDBJ whole genome shotgun (WGS) entry which is preliminary data.</text>
</comment>
<dbReference type="EMBL" id="QKWP01000293">
    <property type="protein sequence ID" value="RIB22766.1"/>
    <property type="molecule type" value="Genomic_DNA"/>
</dbReference>
<accession>A0A397VUR7</accession>
<sequence>MSEIKKCEHCQATESNRFRPLKASKWDKAEPAKKVKVSVEEVDSVGMVDHIEAVKTLAKIFYEREYTMSKGPVYSYDKLQEVFQDNHSLKEFLNQLYLAARPLELTEQTIGRMKKLIVHICYLLASLNNTIINAFKFDLMYYLDSVDAHDKYVENALSKYLDKAFVLNIDDYHNIHVPRSLILLLIIKHLDEQFIINLGIPYHEHCQNYRGECSDDELLEQLTLHSYNDRLVEKKSDRHIQNVILFDFVGSNLKRVEDYTKALQIVYNQELMQEYFSNHVIPIATDWPGQFFIRKAIAHRILLENEFGNTCKNIEFLYLTNLLSNLIPLVLDVYAVHHRGGNWAAYEETCLCCWSDLFLRFDRRNYKCAPLMFFQMDEIKTNFAALMVSMTKDLAKNEFVDESAENTVEDESDDAEAVLSDIEVENNLLENAKNAFLNL</sequence>
<evidence type="ECO:0000313" key="2">
    <source>
        <dbReference type="Proteomes" id="UP000266673"/>
    </source>
</evidence>
<evidence type="ECO:0000313" key="1">
    <source>
        <dbReference type="EMBL" id="RIB22766.1"/>
    </source>
</evidence>
<dbReference type="Proteomes" id="UP000266673">
    <property type="component" value="Unassembled WGS sequence"/>
</dbReference>